<evidence type="ECO:0000313" key="4">
    <source>
        <dbReference type="EMBL" id="MDR0184091.1"/>
    </source>
</evidence>
<dbReference type="Proteomes" id="UP001233535">
    <property type="component" value="Unassembled WGS sequence"/>
</dbReference>
<keyword evidence="4" id="KW-0378">Hydrolase</keyword>
<dbReference type="InterPro" id="IPR036779">
    <property type="entry name" value="LysM_dom_sf"/>
</dbReference>
<accession>A0ABU1CGK8</accession>
<feature type="region of interest" description="Disordered" evidence="2">
    <location>
        <begin position="83"/>
        <end position="131"/>
    </location>
</feature>
<comment type="caution">
    <text evidence="4">The sequence shown here is derived from an EMBL/GenBank/DDBJ whole genome shotgun (WGS) entry which is preliminary data.</text>
</comment>
<dbReference type="GO" id="GO:0016787">
    <property type="term" value="F:hydrolase activity"/>
    <property type="evidence" value="ECO:0007669"/>
    <property type="project" value="UniProtKB-KW"/>
</dbReference>
<dbReference type="CDD" id="cd12797">
    <property type="entry name" value="M23_peptidase"/>
    <property type="match status" value="1"/>
</dbReference>
<keyword evidence="5" id="KW-1185">Reference proteome</keyword>
<comment type="similarity">
    <text evidence="1">Belongs to the E.coli NlpD/Haemophilus LppB family.</text>
</comment>
<dbReference type="InterPro" id="IPR050570">
    <property type="entry name" value="Cell_wall_metabolism_enzyme"/>
</dbReference>
<dbReference type="Gene3D" id="3.10.350.10">
    <property type="entry name" value="LysM domain"/>
    <property type="match status" value="1"/>
</dbReference>
<organism evidence="4 5">
    <name type="scientific">Lysobacter arvi</name>
    <dbReference type="NCBI Taxonomy" id="3038776"/>
    <lineage>
        <taxon>Bacteria</taxon>
        <taxon>Pseudomonadati</taxon>
        <taxon>Pseudomonadota</taxon>
        <taxon>Gammaproteobacteria</taxon>
        <taxon>Lysobacterales</taxon>
        <taxon>Lysobacteraceae</taxon>
        <taxon>Lysobacter</taxon>
    </lineage>
</organism>
<evidence type="ECO:0000256" key="2">
    <source>
        <dbReference type="SAM" id="MobiDB-lite"/>
    </source>
</evidence>
<dbReference type="Pfam" id="PF01551">
    <property type="entry name" value="Peptidase_M23"/>
    <property type="match status" value="1"/>
</dbReference>
<dbReference type="SUPFAM" id="SSF51261">
    <property type="entry name" value="Duplicated hybrid motif"/>
    <property type="match status" value="1"/>
</dbReference>
<dbReference type="Gene3D" id="2.70.70.10">
    <property type="entry name" value="Glucose Permease (Domain IIA)"/>
    <property type="match status" value="1"/>
</dbReference>
<dbReference type="InterPro" id="IPR011055">
    <property type="entry name" value="Dup_hybrid_motif"/>
</dbReference>
<dbReference type="InterPro" id="IPR018392">
    <property type="entry name" value="LysM"/>
</dbReference>
<feature type="compositionally biased region" description="Low complexity" evidence="2">
    <location>
        <begin position="106"/>
        <end position="131"/>
    </location>
</feature>
<evidence type="ECO:0000313" key="5">
    <source>
        <dbReference type="Proteomes" id="UP001233535"/>
    </source>
</evidence>
<dbReference type="PANTHER" id="PTHR21666">
    <property type="entry name" value="PEPTIDASE-RELATED"/>
    <property type="match status" value="1"/>
</dbReference>
<sequence>MSFALLLGLCACTPATVKVWPSSGPTASNDGTVVVQAGDSLYGIAARNGVSVVDLALANGITEPFLIHPGDRLRLPSGAAAKTLAPPKAPAAPTVRTEPLPDTSDAPKPTASKPAASASASNPASAKPNASAATTSKVAAAASVAKKAIDPARTSWRWPADGAVVNVPARSDAKAYALDIAGAAGSPVRATAAGKVLYSGEGSPGYEQLVVIEHAGGWVSSYSHNRKRLVGEGQNVAAGAVIAEMGRTGVQRDMLHFELRRAGQLVDPRTVLPPR</sequence>
<dbReference type="InterPro" id="IPR016047">
    <property type="entry name" value="M23ase_b-sheet_dom"/>
</dbReference>
<reference evidence="4 5" key="1">
    <citation type="submission" date="2023-04" db="EMBL/GenBank/DDBJ databases">
        <title>Lysobacter sp. strain UC isolated from soil sample.</title>
        <authorList>
            <person name="Choksket S."/>
            <person name="Harshvardhan F."/>
            <person name="Rana R."/>
            <person name="Patil P.B."/>
            <person name="Korpole S."/>
        </authorList>
    </citation>
    <scope>NUCLEOTIDE SEQUENCE [LARGE SCALE GENOMIC DNA]</scope>
    <source>
        <strain evidence="4 5">UC</strain>
    </source>
</reference>
<dbReference type="CDD" id="cd00118">
    <property type="entry name" value="LysM"/>
    <property type="match status" value="1"/>
</dbReference>
<dbReference type="EMBL" id="JARUHG010000005">
    <property type="protein sequence ID" value="MDR0184091.1"/>
    <property type="molecule type" value="Genomic_DNA"/>
</dbReference>
<protein>
    <submittedName>
        <fullName evidence="4">M23 family metallopeptidase</fullName>
        <ecNumber evidence="4">3.4.24.-</ecNumber>
    </submittedName>
</protein>
<dbReference type="PROSITE" id="PS51782">
    <property type="entry name" value="LYSM"/>
    <property type="match status" value="1"/>
</dbReference>
<feature type="domain" description="LysM" evidence="3">
    <location>
        <begin position="31"/>
        <end position="75"/>
    </location>
</feature>
<evidence type="ECO:0000259" key="3">
    <source>
        <dbReference type="PROSITE" id="PS51782"/>
    </source>
</evidence>
<name>A0ABU1CGK8_9GAMM</name>
<feature type="compositionally biased region" description="Low complexity" evidence="2">
    <location>
        <begin position="83"/>
        <end position="94"/>
    </location>
</feature>
<dbReference type="SMART" id="SM00257">
    <property type="entry name" value="LysM"/>
    <property type="match status" value="1"/>
</dbReference>
<dbReference type="PANTHER" id="PTHR21666:SF263">
    <property type="entry name" value="MUREIN HYDROLASE ACTIVATOR NLPD"/>
    <property type="match status" value="1"/>
</dbReference>
<dbReference type="RefSeq" id="WP_309263227.1">
    <property type="nucleotide sequence ID" value="NZ_JARUHG010000005.1"/>
</dbReference>
<dbReference type="EC" id="3.4.24.-" evidence="4"/>
<gene>
    <name evidence="4" type="ORF">P8609_14095</name>
</gene>
<evidence type="ECO:0000256" key="1">
    <source>
        <dbReference type="ARBA" id="ARBA00038420"/>
    </source>
</evidence>
<dbReference type="Pfam" id="PF01476">
    <property type="entry name" value="LysM"/>
    <property type="match status" value="1"/>
</dbReference>
<proteinExistence type="inferred from homology"/>